<sequence>MLNAELLAVRAIIAAKPNNRRLLPMAGTVCPVLKYAELRGKKDTLAFQLRREACALLGRLGRLCSRRDYAPFQDKLIFEPCDERAWRGVQLPFTFVPMPVMGEDGHCYRRGGWKVDIDPELIVEPPSTELKRYFKTESTHPSPDEEVRLSRMLFAGAEDGVPRIRRYFSDKRMKDFVKKEERKEAASEVVQRDLEFGEMRLP</sequence>
<keyword evidence="2" id="KW-1185">Reference proteome</keyword>
<reference evidence="1 2" key="1">
    <citation type="journal article" date="2015" name="Genome Biol. Evol.">
        <title>Comparative Genomics of a Bacterivorous Green Alga Reveals Evolutionary Causalities and Consequences of Phago-Mixotrophic Mode of Nutrition.</title>
        <authorList>
            <person name="Burns J.A."/>
            <person name="Paasch A."/>
            <person name="Narechania A."/>
            <person name="Kim E."/>
        </authorList>
    </citation>
    <scope>NUCLEOTIDE SEQUENCE [LARGE SCALE GENOMIC DNA]</scope>
    <source>
        <strain evidence="1 2">PLY_AMNH</strain>
    </source>
</reference>
<comment type="caution">
    <text evidence="1">The sequence shown here is derived from an EMBL/GenBank/DDBJ whole genome shotgun (WGS) entry which is preliminary data.</text>
</comment>
<protein>
    <submittedName>
        <fullName evidence="1">Uncharacterized protein</fullName>
    </submittedName>
</protein>
<evidence type="ECO:0000313" key="2">
    <source>
        <dbReference type="Proteomes" id="UP001190700"/>
    </source>
</evidence>
<dbReference type="EMBL" id="LGRX02026526">
    <property type="protein sequence ID" value="KAK3250740.1"/>
    <property type="molecule type" value="Genomic_DNA"/>
</dbReference>
<dbReference type="Proteomes" id="UP001190700">
    <property type="component" value="Unassembled WGS sequence"/>
</dbReference>
<dbReference type="AlphaFoldDB" id="A0AAE0CB89"/>
<organism evidence="1 2">
    <name type="scientific">Cymbomonas tetramitiformis</name>
    <dbReference type="NCBI Taxonomy" id="36881"/>
    <lineage>
        <taxon>Eukaryota</taxon>
        <taxon>Viridiplantae</taxon>
        <taxon>Chlorophyta</taxon>
        <taxon>Pyramimonadophyceae</taxon>
        <taxon>Pyramimonadales</taxon>
        <taxon>Pyramimonadaceae</taxon>
        <taxon>Cymbomonas</taxon>
    </lineage>
</organism>
<accession>A0AAE0CB89</accession>
<name>A0AAE0CB89_9CHLO</name>
<evidence type="ECO:0000313" key="1">
    <source>
        <dbReference type="EMBL" id="KAK3250740.1"/>
    </source>
</evidence>
<proteinExistence type="predicted"/>
<gene>
    <name evidence="1" type="ORF">CYMTET_39900</name>
</gene>